<keyword evidence="4 8" id="KW-1133">Transmembrane helix</keyword>
<dbReference type="GO" id="GO:0016020">
    <property type="term" value="C:membrane"/>
    <property type="evidence" value="ECO:0007669"/>
    <property type="project" value="UniProtKB-SubCell"/>
</dbReference>
<evidence type="ECO:0000256" key="6">
    <source>
        <dbReference type="ARBA" id="ARBA00023180"/>
    </source>
</evidence>
<dbReference type="GeneTree" id="ENSGT00390000012905"/>
<evidence type="ECO:0000256" key="5">
    <source>
        <dbReference type="ARBA" id="ARBA00023136"/>
    </source>
</evidence>
<keyword evidence="10" id="KW-1185">Reference proteome</keyword>
<feature type="transmembrane region" description="Helical" evidence="8">
    <location>
        <begin position="41"/>
        <end position="63"/>
    </location>
</feature>
<evidence type="ECO:0000256" key="4">
    <source>
        <dbReference type="ARBA" id="ARBA00022989"/>
    </source>
</evidence>
<evidence type="ECO:0000256" key="8">
    <source>
        <dbReference type="SAM" id="Phobius"/>
    </source>
</evidence>
<accession>A0A8C5AR72</accession>
<dbReference type="AlphaFoldDB" id="A0A8C5AR72"/>
<organism evidence="9 10">
    <name type="scientific">Gadus morhua</name>
    <name type="common">Atlantic cod</name>
    <dbReference type="NCBI Taxonomy" id="8049"/>
    <lineage>
        <taxon>Eukaryota</taxon>
        <taxon>Metazoa</taxon>
        <taxon>Chordata</taxon>
        <taxon>Craniata</taxon>
        <taxon>Vertebrata</taxon>
        <taxon>Euteleostomi</taxon>
        <taxon>Actinopterygii</taxon>
        <taxon>Neopterygii</taxon>
        <taxon>Teleostei</taxon>
        <taxon>Neoteleostei</taxon>
        <taxon>Acanthomorphata</taxon>
        <taxon>Zeiogadaria</taxon>
        <taxon>Gadariae</taxon>
        <taxon>Gadiformes</taxon>
        <taxon>Gadoidei</taxon>
        <taxon>Gadidae</taxon>
        <taxon>Gadus</taxon>
    </lineage>
</organism>
<evidence type="ECO:0000256" key="2">
    <source>
        <dbReference type="ARBA" id="ARBA00022692"/>
    </source>
</evidence>
<dbReference type="RefSeq" id="XP_030218323.1">
    <property type="nucleotide sequence ID" value="XM_030362463.1"/>
</dbReference>
<evidence type="ECO:0000256" key="1">
    <source>
        <dbReference type="ARBA" id="ARBA00004479"/>
    </source>
</evidence>
<feature type="region of interest" description="Disordered" evidence="7">
    <location>
        <begin position="64"/>
        <end position="151"/>
    </location>
</feature>
<comment type="subcellular location">
    <subcellularLocation>
        <location evidence="1">Membrane</location>
        <topology evidence="1">Single-pass type I membrane protein</topology>
    </subcellularLocation>
</comment>
<evidence type="ECO:0000313" key="9">
    <source>
        <dbReference type="Ensembl" id="ENSGMOP00000035369.1"/>
    </source>
</evidence>
<feature type="compositionally biased region" description="Basic and acidic residues" evidence="7">
    <location>
        <begin position="75"/>
        <end position="88"/>
    </location>
</feature>
<keyword evidence="6" id="KW-0325">Glycoprotein</keyword>
<evidence type="ECO:0000256" key="3">
    <source>
        <dbReference type="ARBA" id="ARBA00022729"/>
    </source>
</evidence>
<protein>
    <submittedName>
        <fullName evidence="9">Uncharacterized protein</fullName>
    </submittedName>
</protein>
<keyword evidence="5 8" id="KW-0472">Membrane</keyword>
<keyword evidence="3" id="KW-0732">Signal</keyword>
<sequence length="151" mass="16059">MKAEGPHGAGVSACQGGAAPENGTCVTHLDRGVFPPLSSTLALLVLVALMVGIVLVSLATFHLHKRKLRKRKIQRAQEEYERDSRDPEGAPEPPKHPPRATIVRPPGRDPSSRPPSSPGTGDDRSDSPPDVLDSGALREGEEHTLRAVVSS</sequence>
<dbReference type="GeneID" id="115547945"/>
<dbReference type="Proteomes" id="UP000694546">
    <property type="component" value="Chromosome 7"/>
</dbReference>
<reference evidence="9" key="1">
    <citation type="submission" date="2025-08" db="UniProtKB">
        <authorList>
            <consortium name="Ensembl"/>
        </authorList>
    </citation>
    <scope>IDENTIFICATION</scope>
</reference>
<dbReference type="KEGG" id="gmh:115547945"/>
<proteinExistence type="predicted"/>
<name>A0A8C5AR72_GADMO</name>
<reference evidence="9" key="2">
    <citation type="submission" date="2025-09" db="UniProtKB">
        <authorList>
            <consortium name="Ensembl"/>
        </authorList>
    </citation>
    <scope>IDENTIFICATION</scope>
</reference>
<dbReference type="OrthoDB" id="9943854at2759"/>
<dbReference type="InterPro" id="IPR037670">
    <property type="entry name" value="C11orf87"/>
</dbReference>
<evidence type="ECO:0000256" key="7">
    <source>
        <dbReference type="SAM" id="MobiDB-lite"/>
    </source>
</evidence>
<feature type="compositionally biased region" description="Basic residues" evidence="7">
    <location>
        <begin position="64"/>
        <end position="74"/>
    </location>
</feature>
<dbReference type="PANTHER" id="PTHR31870:SF2">
    <property type="entry name" value="CHROMOSOME 11 OPEN READING FRAME 87"/>
    <property type="match status" value="1"/>
</dbReference>
<feature type="compositionally biased region" description="Basic and acidic residues" evidence="7">
    <location>
        <begin position="136"/>
        <end position="145"/>
    </location>
</feature>
<keyword evidence="2 8" id="KW-0812">Transmembrane</keyword>
<dbReference type="PANTHER" id="PTHR31870">
    <property type="entry name" value="SI:DKEY-183I3.9-RELATED"/>
    <property type="match status" value="1"/>
</dbReference>
<gene>
    <name evidence="9" type="primary">c7h11orf87</name>
</gene>
<dbReference type="Ensembl" id="ENSGMOT00000067328.1">
    <property type="protein sequence ID" value="ENSGMOP00000035369.1"/>
    <property type="gene ID" value="ENSGMOG00000022737.1"/>
</dbReference>
<evidence type="ECO:0000313" key="10">
    <source>
        <dbReference type="Proteomes" id="UP000694546"/>
    </source>
</evidence>